<organism evidence="1 2">
    <name type="scientific">Saccharibacillus sacchari</name>
    <dbReference type="NCBI Taxonomy" id="456493"/>
    <lineage>
        <taxon>Bacteria</taxon>
        <taxon>Bacillati</taxon>
        <taxon>Bacillota</taxon>
        <taxon>Bacilli</taxon>
        <taxon>Bacillales</taxon>
        <taxon>Paenibacillaceae</taxon>
        <taxon>Saccharibacillus</taxon>
    </lineage>
</organism>
<dbReference type="Proteomes" id="UP001380953">
    <property type="component" value="Unassembled WGS sequence"/>
</dbReference>
<comment type="caution">
    <text evidence="1">The sequence shown here is derived from an EMBL/GenBank/DDBJ whole genome shotgun (WGS) entry which is preliminary data.</text>
</comment>
<evidence type="ECO:0000313" key="1">
    <source>
        <dbReference type="EMBL" id="MEJ8305290.1"/>
    </source>
</evidence>
<protein>
    <submittedName>
        <fullName evidence="1">AzlD domain-containing protein</fullName>
    </submittedName>
</protein>
<evidence type="ECO:0000313" key="2">
    <source>
        <dbReference type="Proteomes" id="UP001380953"/>
    </source>
</evidence>
<gene>
    <name evidence="1" type="ORF">WKI47_15390</name>
</gene>
<reference evidence="1" key="1">
    <citation type="submission" date="2024-03" db="EMBL/GenBank/DDBJ databases">
        <title>Whole genome sequecning of epiphytes from Marcgravia umbellata leaves.</title>
        <authorList>
            <person name="Kumar G."/>
            <person name="Savka M.A."/>
        </authorList>
    </citation>
    <scope>NUCLEOTIDE SEQUENCE</scope>
    <source>
        <strain evidence="1">RIT_BL5</strain>
    </source>
</reference>
<accession>A0ACC6PEH1</accession>
<keyword evidence="2" id="KW-1185">Reference proteome</keyword>
<name>A0ACC6PEH1_9BACL</name>
<proteinExistence type="predicted"/>
<dbReference type="EMBL" id="JBBKAR010000039">
    <property type="protein sequence ID" value="MEJ8305290.1"/>
    <property type="molecule type" value="Genomic_DNA"/>
</dbReference>
<sequence>MTTTAWMLALVGCCTLVTVIPRVLPFILVRSITLPMIVLRWLSFIPICILTALIVQGLLIEPEDGGMTKVNWPYVGVAVPTLLVALKTKSLSASVIVGVVLLALVRWVM</sequence>